<gene>
    <name evidence="1" type="ORF">Vadar_017292</name>
</gene>
<evidence type="ECO:0000313" key="1">
    <source>
        <dbReference type="EMBL" id="KAH7857864.1"/>
    </source>
</evidence>
<sequence length="682" mass="77930">MESKNNKAKLEVIRRRLGFASGNYVDPEGLSGDLALWWNPEVELEIELVTKNYMHVIVTDKLSHKVWAGTFLYGCPVRSRRSLIWQDIRKIAASEMLPWLCMGDFNQVLSIGDKLGGNCPNQAAIADFHGMISESGLIDLEFKGPKFTWRNNRSGEGFIMERIDMAFANSKWRELYDKAMVFIEPAVGSDHNPLALNTDVPLDKVGRPFKFESFWVTEAGCKEVVSDAWCRDQDGSLMLSVCKKLRSCKEKLKEWSRVTFGELRLKIDSAKEQLADVQRNLERGFNSDLVAEEKRICQILEDLWQKDSMYWHQRSRIKWLQLGDKNSRFFHLSTIQRRQRNQIVRLKDDQGVWRENPKEVKSIVKRYFQELYREPPVRDFEDLINLIDPSISMDCNSSLTRDISREEIQNVVFQMGALKAPGKSLRDSSPFDCLLFDLDETLYPASLGIGQATKRNIDDFLVERCGFPATQAPTLRVELFKTYGSSLAGLRLLGYEIDADDYHSFVQGRLPYDSIKPDPQLRNLLRSINQRKIIFTNSDRNHATKALDRLGIRDCFEKIICFETLNPNLSKSTRPDEFPVVLKPSLDAFRIAIDVAEIDPCRTLFLDDSIRNVAAGKALGLRTALVGKSGKFKEADYAFETVNSLTQAIPEIWLGERDNDNQRLSRTRSQIDLALATAPVGA</sequence>
<comment type="caution">
    <text evidence="1">The sequence shown here is derived from an EMBL/GenBank/DDBJ whole genome shotgun (WGS) entry which is preliminary data.</text>
</comment>
<reference evidence="1 2" key="1">
    <citation type="journal article" date="2021" name="Hortic Res">
        <title>High-quality reference genome and annotation aids understanding of berry development for evergreen blueberry (Vaccinium darrowii).</title>
        <authorList>
            <person name="Yu J."/>
            <person name="Hulse-Kemp A.M."/>
            <person name="Babiker E."/>
            <person name="Staton M."/>
        </authorList>
    </citation>
    <scope>NUCLEOTIDE SEQUENCE [LARGE SCALE GENOMIC DNA]</scope>
    <source>
        <strain evidence="2">cv. NJ 8807/NJ 8810</strain>
        <tissue evidence="1">Young leaf</tissue>
    </source>
</reference>
<protein>
    <submittedName>
        <fullName evidence="1">Uncharacterized protein</fullName>
    </submittedName>
</protein>
<dbReference type="EMBL" id="CM037153">
    <property type="protein sequence ID" value="KAH7857864.1"/>
    <property type="molecule type" value="Genomic_DNA"/>
</dbReference>
<keyword evidence="2" id="KW-1185">Reference proteome</keyword>
<organism evidence="1 2">
    <name type="scientific">Vaccinium darrowii</name>
    <dbReference type="NCBI Taxonomy" id="229202"/>
    <lineage>
        <taxon>Eukaryota</taxon>
        <taxon>Viridiplantae</taxon>
        <taxon>Streptophyta</taxon>
        <taxon>Embryophyta</taxon>
        <taxon>Tracheophyta</taxon>
        <taxon>Spermatophyta</taxon>
        <taxon>Magnoliopsida</taxon>
        <taxon>eudicotyledons</taxon>
        <taxon>Gunneridae</taxon>
        <taxon>Pentapetalae</taxon>
        <taxon>asterids</taxon>
        <taxon>Ericales</taxon>
        <taxon>Ericaceae</taxon>
        <taxon>Vaccinioideae</taxon>
        <taxon>Vaccinieae</taxon>
        <taxon>Vaccinium</taxon>
    </lineage>
</organism>
<proteinExistence type="predicted"/>
<accession>A0ACB7YX73</accession>
<dbReference type="Proteomes" id="UP000828048">
    <property type="component" value="Chromosome 3"/>
</dbReference>
<name>A0ACB7YX73_9ERIC</name>
<evidence type="ECO:0000313" key="2">
    <source>
        <dbReference type="Proteomes" id="UP000828048"/>
    </source>
</evidence>